<dbReference type="AlphaFoldDB" id="A0A437QR62"/>
<evidence type="ECO:0000256" key="5">
    <source>
        <dbReference type="ARBA" id="ARBA00022496"/>
    </source>
</evidence>
<evidence type="ECO:0000256" key="4">
    <source>
        <dbReference type="ARBA" id="ARBA00022452"/>
    </source>
</evidence>
<feature type="chain" id="PRO_5019581291" evidence="17">
    <location>
        <begin position="28"/>
        <end position="708"/>
    </location>
</feature>
<evidence type="ECO:0000259" key="19">
    <source>
        <dbReference type="Pfam" id="PF07715"/>
    </source>
</evidence>
<feature type="domain" description="TonB-dependent receptor plug" evidence="19">
    <location>
        <begin position="61"/>
        <end position="161"/>
    </location>
</feature>
<feature type="signal peptide" evidence="17">
    <location>
        <begin position="1"/>
        <end position="27"/>
    </location>
</feature>
<evidence type="ECO:0000256" key="12">
    <source>
        <dbReference type="ARBA" id="ARBA00023170"/>
    </source>
</evidence>
<dbReference type="NCBIfam" id="TIGR01783">
    <property type="entry name" value="TonB-siderophor"/>
    <property type="match status" value="1"/>
</dbReference>
<dbReference type="RefSeq" id="WP_127699290.1">
    <property type="nucleotide sequence ID" value="NZ_SACS01000012.1"/>
</dbReference>
<dbReference type="EMBL" id="SACS01000012">
    <property type="protein sequence ID" value="RVU36994.1"/>
    <property type="molecule type" value="Genomic_DNA"/>
</dbReference>
<dbReference type="Proteomes" id="UP000283077">
    <property type="component" value="Unassembled WGS sequence"/>
</dbReference>
<evidence type="ECO:0000256" key="14">
    <source>
        <dbReference type="PROSITE-ProRule" id="PRU01360"/>
    </source>
</evidence>
<evidence type="ECO:0000256" key="15">
    <source>
        <dbReference type="PROSITE-ProRule" id="PRU10144"/>
    </source>
</evidence>
<evidence type="ECO:0000313" key="20">
    <source>
        <dbReference type="EMBL" id="RVU36994.1"/>
    </source>
</evidence>
<dbReference type="InterPro" id="IPR037066">
    <property type="entry name" value="Plug_dom_sf"/>
</dbReference>
<feature type="domain" description="TonB-dependent receptor-like beta-barrel" evidence="18">
    <location>
        <begin position="238"/>
        <end position="677"/>
    </location>
</feature>
<reference evidence="20 21" key="1">
    <citation type="submission" date="2019-01" db="EMBL/GenBank/DDBJ databases">
        <authorList>
            <person name="Chen W.-M."/>
        </authorList>
    </citation>
    <scope>NUCLEOTIDE SEQUENCE [LARGE SCALE GENOMIC DNA]</scope>
    <source>
        <strain evidence="20 21">KYPC3</strain>
    </source>
</reference>
<dbReference type="InterPro" id="IPR012910">
    <property type="entry name" value="Plug_dom"/>
</dbReference>
<comment type="similarity">
    <text evidence="2 14 16">Belongs to the TonB-dependent receptor family.</text>
</comment>
<dbReference type="InterPro" id="IPR036942">
    <property type="entry name" value="Beta-barrel_TonB_sf"/>
</dbReference>
<dbReference type="FunFam" id="2.170.130.10:FF:000010">
    <property type="entry name" value="Ferripyoverdine receptor"/>
    <property type="match status" value="1"/>
</dbReference>
<name>A0A437QR62_9GAMM</name>
<keyword evidence="6 14" id="KW-0812">Transmembrane</keyword>
<dbReference type="GO" id="GO:0038023">
    <property type="term" value="F:signaling receptor activity"/>
    <property type="evidence" value="ECO:0007669"/>
    <property type="project" value="InterPro"/>
</dbReference>
<feature type="short sequence motif" description="TonB C-terminal box" evidence="15">
    <location>
        <begin position="691"/>
        <end position="708"/>
    </location>
</feature>
<sequence>MPNQNHFIKLPLVIATQLALFSLSVSAQDNTAEKDLERIEVVGKYTVNENIDTATGLGLSLLETPQSVSIITAQRIADQAFSSINEVVGQTVGLSAKQVDSTRNTFSARGFDIDKYQIDGVPMAWSLAGDSGETITDVSIYERIEVVRGATGLLTGAGDPSASINLVRKHATATELTGYVNAGIGSWNNKFITADVSSAVTVDGKVRARLVAKKEAGDSFMSIASEDKTVIYGVIDADLTDSTLFSFGSSYQDNQPEGSTWGGLAAWFTDGTQTNWDASVTSSADWTYWQSTNVNTFANLVHNFSNGWQGKISFNHNKNTADTKLLYVYGMLDKQTGIGLEPWPYKSSGFSKQSSLDLQLKGDFELIGRSHEFVVGALKSKQEAETDTYQQTSAYVGVGNFYQWDGSYPEPTFAATGARQEDVETEQDGFYAATRLTFTDDLKLIAGGRLSSWQREGVSWGVDANFGDDSVFVPYAGLMYQVAPAHNLYISQTEIFKPQNARDVTGKYIDPVTGTNRELGLKSALLNGALQTSVAVFQVQQDNLAQNTLVPFPDRPIEMIYAAADGVESTGFELEVIGQISDIWKLSAGYSQFKAEDAKGTEVNTDHPRKKLNIFTTLDIAQFVPGLEIGGGVSWEGSQYSGIGAKKLTQDAFSLVNLMARYNVSEQFSVQLNVDNLFDETYFSQIGFFEQYGYGSPRNVSLGVTYNF</sequence>
<dbReference type="GO" id="GO:0015891">
    <property type="term" value="P:siderophore transport"/>
    <property type="evidence" value="ECO:0007669"/>
    <property type="project" value="InterPro"/>
</dbReference>
<keyword evidence="21" id="KW-1185">Reference proteome</keyword>
<dbReference type="CDD" id="cd01347">
    <property type="entry name" value="ligand_gated_channel"/>
    <property type="match status" value="1"/>
</dbReference>
<evidence type="ECO:0000256" key="3">
    <source>
        <dbReference type="ARBA" id="ARBA00022448"/>
    </source>
</evidence>
<evidence type="ECO:0000256" key="2">
    <source>
        <dbReference type="ARBA" id="ARBA00009810"/>
    </source>
</evidence>
<keyword evidence="5" id="KW-0410">Iron transport</keyword>
<dbReference type="PANTHER" id="PTHR32552:SF74">
    <property type="entry name" value="HYDROXAMATE SIDEROPHORE RECEPTOR FHUE"/>
    <property type="match status" value="1"/>
</dbReference>
<evidence type="ECO:0000256" key="1">
    <source>
        <dbReference type="ARBA" id="ARBA00004571"/>
    </source>
</evidence>
<dbReference type="GO" id="GO:0015344">
    <property type="term" value="F:siderophore uptake transmembrane transporter activity"/>
    <property type="evidence" value="ECO:0007669"/>
    <property type="project" value="TreeGrafter"/>
</dbReference>
<keyword evidence="3 14" id="KW-0813">Transport</keyword>
<keyword evidence="13 14" id="KW-0998">Cell outer membrane</keyword>
<dbReference type="OrthoDB" id="8663017at2"/>
<dbReference type="InterPro" id="IPR039426">
    <property type="entry name" value="TonB-dep_rcpt-like"/>
</dbReference>
<dbReference type="GO" id="GO:0009279">
    <property type="term" value="C:cell outer membrane"/>
    <property type="evidence" value="ECO:0007669"/>
    <property type="project" value="UniProtKB-SubCell"/>
</dbReference>
<evidence type="ECO:0000256" key="7">
    <source>
        <dbReference type="ARBA" id="ARBA00022729"/>
    </source>
</evidence>
<comment type="subcellular location">
    <subcellularLocation>
        <location evidence="1 14">Cell outer membrane</location>
        <topology evidence="1 14">Multi-pass membrane protein</topology>
    </subcellularLocation>
</comment>
<dbReference type="Gene3D" id="2.170.130.10">
    <property type="entry name" value="TonB-dependent receptor, plug domain"/>
    <property type="match status" value="1"/>
</dbReference>
<keyword evidence="9" id="KW-0406">Ion transport</keyword>
<evidence type="ECO:0000256" key="10">
    <source>
        <dbReference type="ARBA" id="ARBA00023077"/>
    </source>
</evidence>
<keyword evidence="11 14" id="KW-0472">Membrane</keyword>
<accession>A0A437QR62</accession>
<evidence type="ECO:0000256" key="17">
    <source>
        <dbReference type="SAM" id="SignalP"/>
    </source>
</evidence>
<dbReference type="Pfam" id="PF07715">
    <property type="entry name" value="Plug"/>
    <property type="match status" value="1"/>
</dbReference>
<evidence type="ECO:0000256" key="11">
    <source>
        <dbReference type="ARBA" id="ARBA00023136"/>
    </source>
</evidence>
<keyword evidence="7 17" id="KW-0732">Signal</keyword>
<keyword evidence="10 16" id="KW-0798">TonB box</keyword>
<evidence type="ECO:0000256" key="16">
    <source>
        <dbReference type="RuleBase" id="RU003357"/>
    </source>
</evidence>
<evidence type="ECO:0000256" key="8">
    <source>
        <dbReference type="ARBA" id="ARBA00023004"/>
    </source>
</evidence>
<evidence type="ECO:0000256" key="9">
    <source>
        <dbReference type="ARBA" id="ARBA00023065"/>
    </source>
</evidence>
<dbReference type="PROSITE" id="PS52016">
    <property type="entry name" value="TONB_DEPENDENT_REC_3"/>
    <property type="match status" value="1"/>
</dbReference>
<dbReference type="SUPFAM" id="SSF56935">
    <property type="entry name" value="Porins"/>
    <property type="match status" value="1"/>
</dbReference>
<dbReference type="InterPro" id="IPR010917">
    <property type="entry name" value="TonB_rcpt_CS"/>
</dbReference>
<proteinExistence type="inferred from homology"/>
<evidence type="ECO:0000256" key="6">
    <source>
        <dbReference type="ARBA" id="ARBA00022692"/>
    </source>
</evidence>
<dbReference type="InterPro" id="IPR000531">
    <property type="entry name" value="Beta-barrel_TonB"/>
</dbReference>
<keyword evidence="8" id="KW-0408">Iron</keyword>
<keyword evidence="12 20" id="KW-0675">Receptor</keyword>
<keyword evidence="4 14" id="KW-1134">Transmembrane beta strand</keyword>
<gene>
    <name evidence="20" type="ORF">EOE67_11830</name>
</gene>
<dbReference type="PROSITE" id="PS01156">
    <property type="entry name" value="TONB_DEPENDENT_REC_2"/>
    <property type="match status" value="1"/>
</dbReference>
<dbReference type="InterPro" id="IPR010105">
    <property type="entry name" value="TonB_sidphr_rcpt"/>
</dbReference>
<organism evidence="20 21">
    <name type="scientific">Rheinheimera riviphila</name>
    <dbReference type="NCBI Taxonomy" id="1834037"/>
    <lineage>
        <taxon>Bacteria</taxon>
        <taxon>Pseudomonadati</taxon>
        <taxon>Pseudomonadota</taxon>
        <taxon>Gammaproteobacteria</taxon>
        <taxon>Chromatiales</taxon>
        <taxon>Chromatiaceae</taxon>
        <taxon>Rheinheimera</taxon>
    </lineage>
</organism>
<dbReference type="Pfam" id="PF00593">
    <property type="entry name" value="TonB_dep_Rec_b-barrel"/>
    <property type="match status" value="1"/>
</dbReference>
<dbReference type="PANTHER" id="PTHR32552">
    <property type="entry name" value="FERRICHROME IRON RECEPTOR-RELATED"/>
    <property type="match status" value="1"/>
</dbReference>
<evidence type="ECO:0000256" key="13">
    <source>
        <dbReference type="ARBA" id="ARBA00023237"/>
    </source>
</evidence>
<protein>
    <submittedName>
        <fullName evidence="20">TonB-dependent siderophore receptor</fullName>
    </submittedName>
</protein>
<dbReference type="Gene3D" id="2.40.170.20">
    <property type="entry name" value="TonB-dependent receptor, beta-barrel domain"/>
    <property type="match status" value="1"/>
</dbReference>
<comment type="caution">
    <text evidence="20">The sequence shown here is derived from an EMBL/GenBank/DDBJ whole genome shotgun (WGS) entry which is preliminary data.</text>
</comment>
<evidence type="ECO:0000313" key="21">
    <source>
        <dbReference type="Proteomes" id="UP000283077"/>
    </source>
</evidence>
<evidence type="ECO:0000259" key="18">
    <source>
        <dbReference type="Pfam" id="PF00593"/>
    </source>
</evidence>